<dbReference type="STRING" id="690850.Desaf_0376"/>
<evidence type="ECO:0000313" key="2">
    <source>
        <dbReference type="EMBL" id="EGJ48732.1"/>
    </source>
</evidence>
<dbReference type="Proteomes" id="UP000007844">
    <property type="component" value="Chromosome"/>
</dbReference>
<dbReference type="Gene3D" id="1.20.1330.10">
    <property type="entry name" value="f41 fragment of flagellin, N-terminal domain"/>
    <property type="match status" value="2"/>
</dbReference>
<sequence length="492" mass="52106">MRISTSMIYDNAILNMNKSLADYIGLSEQNASKKRINRPSDDPSGMRNVLTSRTLLSEIAQRQENLDTAKGWLSAVDDAIESSSTLVTRLEELAQQASTGTLSAEQRSMIALEAREIYEELVRLANTEFNGDHVLAGHKTDSPAFETCLWATVDDDTLGQDAVVSVSGSSATSIKVQFTSAGTVGTDALTYRYSMDGGNTWIDATLAAGDTELDLGGVQVGLAAGSVVSANTGVDDDTGGTILFVRPAAQYLGDDNDTSPVSLSGTSQVSATAQGYFSGDVLVRFDNDANISGTLDYSYSTDGGHSWVTAQTATGGVLAVPGGYVELTAAPSGDVYSGDILTVRPHEADIKLPISDTSSVTVNAVGKDIFGGLYNGEAAGDPDSNLLEIAGELIGYMEFNQRDAIGDSLEKLKSAHEQLTSAAGEIGGRINRVELAQTSLTLEKDRAETFLSAVEDVDEIQLSVDLARSEYIYQSVLSTSSKILKLSLLDYM</sequence>
<gene>
    <name evidence="2" type="ORF">Desaf_0376</name>
</gene>
<keyword evidence="2" id="KW-0966">Cell projection</keyword>
<proteinExistence type="predicted"/>
<dbReference type="Pfam" id="PF00669">
    <property type="entry name" value="Flagellin_N"/>
    <property type="match status" value="1"/>
</dbReference>
<dbReference type="GO" id="GO:0071973">
    <property type="term" value="P:bacterial-type flagellum-dependent cell motility"/>
    <property type="evidence" value="ECO:0007669"/>
    <property type="project" value="InterPro"/>
</dbReference>
<organism evidence="2 3">
    <name type="scientific">Desulfocurvibacter africanus subsp. africanus str. Walvis Bay</name>
    <dbReference type="NCBI Taxonomy" id="690850"/>
    <lineage>
        <taxon>Bacteria</taxon>
        <taxon>Pseudomonadati</taxon>
        <taxon>Thermodesulfobacteriota</taxon>
        <taxon>Desulfovibrionia</taxon>
        <taxon>Desulfovibrionales</taxon>
        <taxon>Desulfovibrionaceae</taxon>
        <taxon>Desulfocurvibacter</taxon>
    </lineage>
</organism>
<protein>
    <submittedName>
        <fullName evidence="2">Flagellar hook-associated protein 3</fullName>
    </submittedName>
</protein>
<dbReference type="HOGENOM" id="CLU_024437_6_0_7"/>
<accession>F3YVJ6</accession>
<dbReference type="EMBL" id="CP003221">
    <property type="protein sequence ID" value="EGJ48732.1"/>
    <property type="molecule type" value="Genomic_DNA"/>
</dbReference>
<reference evidence="2 3" key="1">
    <citation type="journal article" date="2011" name="J. Bacteriol.">
        <title>Genome sequence of the mercury-methylating and pleomorphic Desulfovibrio africanus Strain Walvis Bay.</title>
        <authorList>
            <person name="Brown S.D."/>
            <person name="Wall J.D."/>
            <person name="Kucken A.M."/>
            <person name="Gilmour C.C."/>
            <person name="Podar M."/>
            <person name="Brandt C.C."/>
            <person name="Teshima H."/>
            <person name="Detter J.C."/>
            <person name="Han C.S."/>
            <person name="Land M.L."/>
            <person name="Lucas S."/>
            <person name="Han J."/>
            <person name="Pennacchio L."/>
            <person name="Nolan M."/>
            <person name="Pitluck S."/>
            <person name="Woyke T."/>
            <person name="Goodwin L."/>
            <person name="Palumbo A.V."/>
            <person name="Elias D.A."/>
        </authorList>
    </citation>
    <scope>NUCLEOTIDE SEQUENCE [LARGE SCALE GENOMIC DNA]</scope>
    <source>
        <strain evidence="2 3">Walvis Bay</strain>
    </source>
</reference>
<feature type="domain" description="Flagellin N-terminal" evidence="1">
    <location>
        <begin position="3"/>
        <end position="140"/>
    </location>
</feature>
<evidence type="ECO:0000313" key="3">
    <source>
        <dbReference type="Proteomes" id="UP000007844"/>
    </source>
</evidence>
<dbReference type="KEGG" id="daf:Desaf_0376"/>
<keyword evidence="2" id="KW-0282">Flagellum</keyword>
<name>F3YVJ6_DESAF</name>
<dbReference type="InterPro" id="IPR001029">
    <property type="entry name" value="Flagellin_N"/>
</dbReference>
<dbReference type="InterPro" id="IPR013384">
    <property type="entry name" value="Flagell_FlgL"/>
</dbReference>
<dbReference type="NCBIfam" id="TIGR02550">
    <property type="entry name" value="flagell_flgL"/>
    <property type="match status" value="1"/>
</dbReference>
<keyword evidence="3" id="KW-1185">Reference proteome</keyword>
<dbReference type="eggNOG" id="COG1344">
    <property type="taxonomic scope" value="Bacteria"/>
</dbReference>
<dbReference type="PANTHER" id="PTHR42792">
    <property type="entry name" value="FLAGELLIN"/>
    <property type="match status" value="1"/>
</dbReference>
<dbReference type="RefSeq" id="WP_014258581.1">
    <property type="nucleotide sequence ID" value="NC_016629.1"/>
</dbReference>
<dbReference type="SUPFAM" id="SSF64518">
    <property type="entry name" value="Phase 1 flagellin"/>
    <property type="match status" value="1"/>
</dbReference>
<dbReference type="GO" id="GO:0005198">
    <property type="term" value="F:structural molecule activity"/>
    <property type="evidence" value="ECO:0007669"/>
    <property type="project" value="InterPro"/>
</dbReference>
<keyword evidence="2" id="KW-0969">Cilium</keyword>
<dbReference type="AlphaFoldDB" id="F3YVJ6"/>
<dbReference type="PANTHER" id="PTHR42792:SF1">
    <property type="entry name" value="FLAGELLAR HOOK-ASSOCIATED PROTEIN 3"/>
    <property type="match status" value="1"/>
</dbReference>
<dbReference type="GO" id="GO:0009424">
    <property type="term" value="C:bacterial-type flagellum hook"/>
    <property type="evidence" value="ECO:0007669"/>
    <property type="project" value="InterPro"/>
</dbReference>
<dbReference type="InterPro" id="IPR001492">
    <property type="entry name" value="Flagellin"/>
</dbReference>
<evidence type="ECO:0000259" key="1">
    <source>
        <dbReference type="Pfam" id="PF00669"/>
    </source>
</evidence>